<gene>
    <name evidence="2" type="ORF">QO012_004492</name>
</gene>
<sequence length="84" mass="8995">MAKAENTENQQDCAETDLTQRASSCGGEGTSFEKSAGPALIEPANVRTWNYRDSGGLRHFIRLRPAQGLPKVWSGDGVTGGTIE</sequence>
<evidence type="ECO:0000313" key="2">
    <source>
        <dbReference type="EMBL" id="MDQ0449967.1"/>
    </source>
</evidence>
<dbReference type="Proteomes" id="UP001231124">
    <property type="component" value="Unassembled WGS sequence"/>
</dbReference>
<organism evidence="2 3">
    <name type="scientific">Methylobacterium aerolatum</name>
    <dbReference type="NCBI Taxonomy" id="418708"/>
    <lineage>
        <taxon>Bacteria</taxon>
        <taxon>Pseudomonadati</taxon>
        <taxon>Pseudomonadota</taxon>
        <taxon>Alphaproteobacteria</taxon>
        <taxon>Hyphomicrobiales</taxon>
        <taxon>Methylobacteriaceae</taxon>
        <taxon>Methylobacterium</taxon>
    </lineage>
</organism>
<accession>A0ABU0I7A0</accession>
<dbReference type="RefSeq" id="WP_307354471.1">
    <property type="nucleotide sequence ID" value="NZ_JAUSVP010000021.1"/>
</dbReference>
<name>A0ABU0I7A0_9HYPH</name>
<feature type="compositionally biased region" description="Polar residues" evidence="1">
    <location>
        <begin position="7"/>
        <end position="23"/>
    </location>
</feature>
<reference evidence="2 3" key="1">
    <citation type="submission" date="2023-07" db="EMBL/GenBank/DDBJ databases">
        <title>Genomic Encyclopedia of Type Strains, Phase IV (KMG-IV): sequencing the most valuable type-strain genomes for metagenomic binning, comparative biology and taxonomic classification.</title>
        <authorList>
            <person name="Goeker M."/>
        </authorList>
    </citation>
    <scope>NUCLEOTIDE SEQUENCE [LARGE SCALE GENOMIC DNA]</scope>
    <source>
        <strain evidence="2 3">DSM 19013</strain>
    </source>
</reference>
<protein>
    <submittedName>
        <fullName evidence="2">Uncharacterized protein</fullName>
    </submittedName>
</protein>
<dbReference type="EMBL" id="JAUSVP010000021">
    <property type="protein sequence ID" value="MDQ0449967.1"/>
    <property type="molecule type" value="Genomic_DNA"/>
</dbReference>
<keyword evidence="3" id="KW-1185">Reference proteome</keyword>
<feature type="region of interest" description="Disordered" evidence="1">
    <location>
        <begin position="1"/>
        <end position="39"/>
    </location>
</feature>
<proteinExistence type="predicted"/>
<evidence type="ECO:0000313" key="3">
    <source>
        <dbReference type="Proteomes" id="UP001231124"/>
    </source>
</evidence>
<evidence type="ECO:0000256" key="1">
    <source>
        <dbReference type="SAM" id="MobiDB-lite"/>
    </source>
</evidence>
<comment type="caution">
    <text evidence="2">The sequence shown here is derived from an EMBL/GenBank/DDBJ whole genome shotgun (WGS) entry which is preliminary data.</text>
</comment>